<dbReference type="RefSeq" id="WP_158351665.1">
    <property type="nucleotide sequence ID" value="NZ_JAHQCX010000001.1"/>
</dbReference>
<dbReference type="SUPFAM" id="SSF54862">
    <property type="entry name" value="4Fe-4S ferredoxins"/>
    <property type="match status" value="1"/>
</dbReference>
<dbReference type="Proteomes" id="UP001314681">
    <property type="component" value="Unassembled WGS sequence"/>
</dbReference>
<dbReference type="PANTHER" id="PTHR31332:SF0">
    <property type="entry name" value="7-HYDROXYMETHYL CHLOROPHYLL A REDUCTASE, CHLOROPLASTIC"/>
    <property type="match status" value="1"/>
</dbReference>
<accession>A0ABS6K266</accession>
<dbReference type="PROSITE" id="PS51379">
    <property type="entry name" value="4FE4S_FER_2"/>
    <property type="match status" value="2"/>
</dbReference>
<name>A0ABS6K266_9FIRM</name>
<dbReference type="PROSITE" id="PS00198">
    <property type="entry name" value="4FE4S_FER_1"/>
    <property type="match status" value="1"/>
</dbReference>
<gene>
    <name evidence="5" type="ORF">KTH90_01120</name>
</gene>
<reference evidence="5 6" key="1">
    <citation type="submission" date="2021-06" db="EMBL/GenBank/DDBJ databases">
        <title>Description of novel taxa of the family Lachnospiraceae.</title>
        <authorList>
            <person name="Chaplin A.V."/>
            <person name="Sokolova S.R."/>
            <person name="Pikina A.P."/>
            <person name="Korzhanova M."/>
            <person name="Belova V."/>
            <person name="Korostin D."/>
            <person name="Efimov B.A."/>
        </authorList>
    </citation>
    <scope>NUCLEOTIDE SEQUENCE [LARGE SCALE GENOMIC DNA]</scope>
    <source>
        <strain evidence="5 6">ASD4241</strain>
    </source>
</reference>
<evidence type="ECO:0000256" key="2">
    <source>
        <dbReference type="ARBA" id="ARBA00023004"/>
    </source>
</evidence>
<evidence type="ECO:0000259" key="4">
    <source>
        <dbReference type="PROSITE" id="PS51379"/>
    </source>
</evidence>
<dbReference type="InterPro" id="IPR017896">
    <property type="entry name" value="4Fe4S_Fe-S-bd"/>
</dbReference>
<dbReference type="Pfam" id="PF04432">
    <property type="entry name" value="FrhB_FdhB_C"/>
    <property type="match status" value="1"/>
</dbReference>
<evidence type="ECO:0000313" key="6">
    <source>
        <dbReference type="Proteomes" id="UP001314681"/>
    </source>
</evidence>
<proteinExistence type="predicted"/>
<dbReference type="Gene3D" id="3.30.70.20">
    <property type="match status" value="1"/>
</dbReference>
<dbReference type="PANTHER" id="PTHR31332">
    <property type="entry name" value="7-HYDROXYMETHYL CHLOROPHYLL A REDUCTASE, CHLOROPLASTIC"/>
    <property type="match status" value="1"/>
</dbReference>
<dbReference type="EMBL" id="JAHQCX010000001">
    <property type="protein sequence ID" value="MBU9724606.1"/>
    <property type="molecule type" value="Genomic_DNA"/>
</dbReference>
<dbReference type="InterPro" id="IPR017900">
    <property type="entry name" value="4Fe4S_Fe_S_CS"/>
</dbReference>
<dbReference type="InterPro" id="IPR045220">
    <property type="entry name" value="FRHB/FDHB/HCAR-like"/>
</dbReference>
<keyword evidence="2" id="KW-0408">Iron</keyword>
<feature type="domain" description="4Fe-4S ferredoxin-type" evidence="4">
    <location>
        <begin position="4"/>
        <end position="33"/>
    </location>
</feature>
<dbReference type="InterPro" id="IPR007525">
    <property type="entry name" value="FrhB_FdhB_C"/>
</dbReference>
<keyword evidence="3" id="KW-0411">Iron-sulfur</keyword>
<protein>
    <submittedName>
        <fullName evidence="5">Coenzyme F420 hydrogenase/dehydrogenase, beta subunit C-terminal domain</fullName>
    </submittedName>
</protein>
<evidence type="ECO:0000256" key="1">
    <source>
        <dbReference type="ARBA" id="ARBA00022723"/>
    </source>
</evidence>
<evidence type="ECO:0000256" key="3">
    <source>
        <dbReference type="ARBA" id="ARBA00023014"/>
    </source>
</evidence>
<feature type="domain" description="4Fe-4S ferredoxin-type" evidence="4">
    <location>
        <begin position="38"/>
        <end position="67"/>
    </location>
</feature>
<dbReference type="Pfam" id="PF04422">
    <property type="entry name" value="FrhB_FdhB_N"/>
    <property type="match status" value="1"/>
</dbReference>
<organism evidence="5 6">
    <name type="scientific">Diplocloster modestus</name>
    <dbReference type="NCBI Taxonomy" id="2850322"/>
    <lineage>
        <taxon>Bacteria</taxon>
        <taxon>Bacillati</taxon>
        <taxon>Bacillota</taxon>
        <taxon>Clostridia</taxon>
        <taxon>Lachnospirales</taxon>
        <taxon>Lachnospiraceae</taxon>
        <taxon>Diplocloster</taxon>
    </lineage>
</organism>
<keyword evidence="1" id="KW-0479">Metal-binding</keyword>
<dbReference type="Pfam" id="PF13187">
    <property type="entry name" value="Fer4_9"/>
    <property type="match status" value="1"/>
</dbReference>
<sequence length="428" mass="49603">MKLTVEALNPELCMGCGICKGVCMKSAIIYERNDIGQFLPKVNKEDCNQCGSCYAVCPGKGIEDSAIFNSMGQKIPEDEILGKIRSCFNAKITDENLRKKCTSGGMVTDLIRFLLNEGFYDVAFCVEDDNFEDQVNTKPQYKDSDFTKSAQSRYIAIAHTQMINYILKNREKKVIIVGTGCVIAGIRRVIERYKLKHNNYLILGLFCSMSLNYNSYDYLKLFSKEKLIQCKFRSKENGIYKYGNMKLVYRNGDSRYLHFIQKGYLKEYMLQERCLYCTDLMAIFADIAFGDNNTASADGDSTSVVVRTEAGENILKLFPKERYQIEKIQPEKLCRKGTLKDRRKHKKYAEIYASEKKVDLYPDRQSLITKQEEYEKIKQELDEKIKKICWGSNKKNLRKLYILLKIKMMRLQIFKRDLLNPIEGIKND</sequence>
<evidence type="ECO:0000313" key="5">
    <source>
        <dbReference type="EMBL" id="MBU9724606.1"/>
    </source>
</evidence>
<dbReference type="InterPro" id="IPR007516">
    <property type="entry name" value="Co_F420_Hydgase/DH_bsu_N"/>
</dbReference>
<comment type="caution">
    <text evidence="5">The sequence shown here is derived from an EMBL/GenBank/DDBJ whole genome shotgun (WGS) entry which is preliminary data.</text>
</comment>
<keyword evidence="6" id="KW-1185">Reference proteome</keyword>